<reference evidence="1" key="5">
    <citation type="journal article" date="2021" name="G3 (Bethesda)">
        <title>Aegilops tauschii genome assembly Aet v5.0 features greater sequence contiguity and improved annotation.</title>
        <authorList>
            <person name="Wang L."/>
            <person name="Zhu T."/>
            <person name="Rodriguez J.C."/>
            <person name="Deal K.R."/>
            <person name="Dubcovsky J."/>
            <person name="McGuire P.E."/>
            <person name="Lux T."/>
            <person name="Spannagl M."/>
            <person name="Mayer K.F.X."/>
            <person name="Baldrich P."/>
            <person name="Meyers B.C."/>
            <person name="Huo N."/>
            <person name="Gu Y.Q."/>
            <person name="Zhou H."/>
            <person name="Devos K.M."/>
            <person name="Bennetzen J.L."/>
            <person name="Unver T."/>
            <person name="Budak H."/>
            <person name="Gulick P.J."/>
            <person name="Galiba G."/>
            <person name="Kalapos B."/>
            <person name="Nelson D.R."/>
            <person name="Li P."/>
            <person name="You F.M."/>
            <person name="Luo M.C."/>
            <person name="Dvorak J."/>
        </authorList>
    </citation>
    <scope>NUCLEOTIDE SEQUENCE [LARGE SCALE GENOMIC DNA]</scope>
    <source>
        <strain evidence="1">cv. AL8/78</strain>
    </source>
</reference>
<dbReference type="AlphaFoldDB" id="A0A453QKB3"/>
<dbReference type="STRING" id="200361.A0A453QKB3"/>
<dbReference type="Gramene" id="AET7Gv20180200.1">
    <property type="protein sequence ID" value="AET7Gv20180200.1"/>
    <property type="gene ID" value="AET7Gv20180200"/>
</dbReference>
<reference evidence="1" key="3">
    <citation type="journal article" date="2017" name="Nature">
        <title>Genome sequence of the progenitor of the wheat D genome Aegilops tauschii.</title>
        <authorList>
            <person name="Luo M.C."/>
            <person name="Gu Y.Q."/>
            <person name="Puiu D."/>
            <person name="Wang H."/>
            <person name="Twardziok S.O."/>
            <person name="Deal K.R."/>
            <person name="Huo N."/>
            <person name="Zhu T."/>
            <person name="Wang L."/>
            <person name="Wang Y."/>
            <person name="McGuire P.E."/>
            <person name="Liu S."/>
            <person name="Long H."/>
            <person name="Ramasamy R.K."/>
            <person name="Rodriguez J.C."/>
            <person name="Van S.L."/>
            <person name="Yuan L."/>
            <person name="Wang Z."/>
            <person name="Xia Z."/>
            <person name="Xiao L."/>
            <person name="Anderson O.D."/>
            <person name="Ouyang S."/>
            <person name="Liang Y."/>
            <person name="Zimin A.V."/>
            <person name="Pertea G."/>
            <person name="Qi P."/>
            <person name="Bennetzen J.L."/>
            <person name="Dai X."/>
            <person name="Dawson M.W."/>
            <person name="Muller H.G."/>
            <person name="Kugler K."/>
            <person name="Rivarola-Duarte L."/>
            <person name="Spannagl M."/>
            <person name="Mayer K.F.X."/>
            <person name="Lu F.H."/>
            <person name="Bevan M.W."/>
            <person name="Leroy P."/>
            <person name="Li P."/>
            <person name="You F.M."/>
            <person name="Sun Q."/>
            <person name="Liu Z."/>
            <person name="Lyons E."/>
            <person name="Wicker T."/>
            <person name="Salzberg S.L."/>
            <person name="Devos K.M."/>
            <person name="Dvorak J."/>
        </authorList>
    </citation>
    <scope>NUCLEOTIDE SEQUENCE [LARGE SCALE GENOMIC DNA]</scope>
    <source>
        <strain evidence="1">cv. AL8/78</strain>
    </source>
</reference>
<reference evidence="2" key="2">
    <citation type="journal article" date="2017" name="Nat. Plants">
        <title>The Aegilops tauschii genome reveals multiple impacts of transposons.</title>
        <authorList>
            <person name="Zhao G."/>
            <person name="Zou C."/>
            <person name="Li K."/>
            <person name="Wang K."/>
            <person name="Li T."/>
            <person name="Gao L."/>
            <person name="Zhang X."/>
            <person name="Wang H."/>
            <person name="Yang Z."/>
            <person name="Liu X."/>
            <person name="Jiang W."/>
            <person name="Mao L."/>
            <person name="Kong X."/>
            <person name="Jiao Y."/>
            <person name="Jia J."/>
        </authorList>
    </citation>
    <scope>NUCLEOTIDE SEQUENCE [LARGE SCALE GENOMIC DNA]</scope>
    <source>
        <strain evidence="2">cv. AL8/78</strain>
    </source>
</reference>
<reference evidence="1" key="4">
    <citation type="submission" date="2019-03" db="UniProtKB">
        <authorList>
            <consortium name="EnsemblPlants"/>
        </authorList>
    </citation>
    <scope>IDENTIFICATION</scope>
</reference>
<accession>A0A453QKB3</accession>
<proteinExistence type="predicted"/>
<organism evidence="1 2">
    <name type="scientific">Aegilops tauschii subsp. strangulata</name>
    <name type="common">Goatgrass</name>
    <dbReference type="NCBI Taxonomy" id="200361"/>
    <lineage>
        <taxon>Eukaryota</taxon>
        <taxon>Viridiplantae</taxon>
        <taxon>Streptophyta</taxon>
        <taxon>Embryophyta</taxon>
        <taxon>Tracheophyta</taxon>
        <taxon>Spermatophyta</taxon>
        <taxon>Magnoliopsida</taxon>
        <taxon>Liliopsida</taxon>
        <taxon>Poales</taxon>
        <taxon>Poaceae</taxon>
        <taxon>BOP clade</taxon>
        <taxon>Pooideae</taxon>
        <taxon>Triticodae</taxon>
        <taxon>Triticeae</taxon>
        <taxon>Triticinae</taxon>
        <taxon>Aegilops</taxon>
    </lineage>
</organism>
<dbReference type="Gene3D" id="3.65.10.10">
    <property type="entry name" value="Enolpyruvate transferase domain"/>
    <property type="match status" value="1"/>
</dbReference>
<protein>
    <submittedName>
        <fullName evidence="1">Uncharacterized protein</fullName>
    </submittedName>
</protein>
<keyword evidence="2" id="KW-1185">Reference proteome</keyword>
<dbReference type="Proteomes" id="UP000015105">
    <property type="component" value="Chromosome 7D"/>
</dbReference>
<evidence type="ECO:0000313" key="2">
    <source>
        <dbReference type="Proteomes" id="UP000015105"/>
    </source>
</evidence>
<name>A0A453QKB3_AEGTS</name>
<evidence type="ECO:0000313" key="1">
    <source>
        <dbReference type="EnsemblPlants" id="AET7Gv20180200.1"/>
    </source>
</evidence>
<reference evidence="2" key="1">
    <citation type="journal article" date="2014" name="Science">
        <title>Ancient hybridizations among the ancestral genomes of bread wheat.</title>
        <authorList>
            <consortium name="International Wheat Genome Sequencing Consortium,"/>
            <person name="Marcussen T."/>
            <person name="Sandve S.R."/>
            <person name="Heier L."/>
            <person name="Spannagl M."/>
            <person name="Pfeifer M."/>
            <person name="Jakobsen K.S."/>
            <person name="Wulff B.B."/>
            <person name="Steuernagel B."/>
            <person name="Mayer K.F."/>
            <person name="Olsen O.A."/>
        </authorList>
    </citation>
    <scope>NUCLEOTIDE SEQUENCE [LARGE SCALE GENOMIC DNA]</scope>
    <source>
        <strain evidence="2">cv. AL8/78</strain>
    </source>
</reference>
<sequence length="65" mass="7152">MGQTMEVGLDYNIITPLEKLTMIAIDTYDDHQMATPFSQSVCAEVSVTIKDPDAPAGSPQQFRMC</sequence>
<dbReference type="EnsemblPlants" id="AET7Gv20180200.1">
    <property type="protein sequence ID" value="AET7Gv20180200.1"/>
    <property type="gene ID" value="AET7Gv20180200"/>
</dbReference>
<dbReference type="InterPro" id="IPR036968">
    <property type="entry name" value="Enolpyruvate_Tfrase_sf"/>
</dbReference>
<dbReference type="GO" id="GO:0016765">
    <property type="term" value="F:transferase activity, transferring alkyl or aryl (other than methyl) groups"/>
    <property type="evidence" value="ECO:0007669"/>
    <property type="project" value="InterPro"/>
</dbReference>